<dbReference type="GO" id="GO:0030203">
    <property type="term" value="P:glycosaminoglycan metabolic process"/>
    <property type="evidence" value="ECO:0007669"/>
    <property type="project" value="TreeGrafter"/>
</dbReference>
<dbReference type="PRINTS" id="PR00738">
    <property type="entry name" value="GLHYDRLASE20"/>
</dbReference>
<comment type="catalytic activity">
    <reaction evidence="1">
        <text>Hydrolysis of terminal non-reducing N-acetyl-D-hexosamine residues in N-acetyl-beta-D-hexosaminides.</text>
        <dbReference type="EC" id="3.2.1.52"/>
    </reaction>
</comment>
<dbReference type="PANTHER" id="PTHR22600">
    <property type="entry name" value="BETA-HEXOSAMINIDASE"/>
    <property type="match status" value="1"/>
</dbReference>
<dbReference type="PANTHER" id="PTHR22600:SF57">
    <property type="entry name" value="BETA-N-ACETYLHEXOSAMINIDASE"/>
    <property type="match status" value="1"/>
</dbReference>
<dbReference type="RefSeq" id="WP_051917056.1">
    <property type="nucleotide sequence ID" value="NZ_JGYX01000002.1"/>
</dbReference>
<dbReference type="AlphaFoldDB" id="A0A087AR49"/>
<dbReference type="EMBL" id="JGYX01000002">
    <property type="protein sequence ID" value="KFI61249.1"/>
    <property type="molecule type" value="Genomic_DNA"/>
</dbReference>
<evidence type="ECO:0000256" key="3">
    <source>
        <dbReference type="ARBA" id="ARBA00012663"/>
    </source>
</evidence>
<comment type="similarity">
    <text evidence="2">Belongs to the glycosyl hydrolase 20 family.</text>
</comment>
<evidence type="ECO:0000313" key="9">
    <source>
        <dbReference type="EMBL" id="KFI61249.1"/>
    </source>
</evidence>
<dbReference type="SUPFAM" id="SSF51445">
    <property type="entry name" value="(Trans)glycosidases"/>
    <property type="match status" value="1"/>
</dbReference>
<dbReference type="OrthoDB" id="9763537at2"/>
<proteinExistence type="inferred from homology"/>
<dbReference type="PROSITE" id="PS51257">
    <property type="entry name" value="PROKAR_LIPOPROTEIN"/>
    <property type="match status" value="1"/>
</dbReference>
<evidence type="ECO:0000259" key="7">
    <source>
        <dbReference type="Pfam" id="PF00728"/>
    </source>
</evidence>
<dbReference type="Pfam" id="PF02838">
    <property type="entry name" value="Glyco_hydro_20b"/>
    <property type="match status" value="1"/>
</dbReference>
<dbReference type="CDD" id="cd06565">
    <property type="entry name" value="GH20_GcnA-like"/>
    <property type="match status" value="1"/>
</dbReference>
<evidence type="ECO:0000256" key="5">
    <source>
        <dbReference type="ARBA" id="ARBA00023295"/>
    </source>
</evidence>
<dbReference type="InterPro" id="IPR029018">
    <property type="entry name" value="Hex-like_dom2"/>
</dbReference>
<evidence type="ECO:0000256" key="4">
    <source>
        <dbReference type="ARBA" id="ARBA00022801"/>
    </source>
</evidence>
<keyword evidence="5 9" id="KW-0326">Glycosidase</keyword>
<evidence type="ECO:0000256" key="6">
    <source>
        <dbReference type="PIRSR" id="PIRSR625705-1"/>
    </source>
</evidence>
<comment type="caution">
    <text evidence="9">The sequence shown here is derived from an EMBL/GenBank/DDBJ whole genome shotgun (WGS) entry which is preliminary data.</text>
</comment>
<evidence type="ECO:0000259" key="8">
    <source>
        <dbReference type="Pfam" id="PF02838"/>
    </source>
</evidence>
<gene>
    <name evidence="9" type="ORF">BIGA_0682</name>
</gene>
<sequence length="675" mass="73397">MTSVTNRADIPLIPTPRLLRADGSIAVLAAIGCIGEGAAAAACDASGRLMRLIRRDLEACAGLRWRAGRGDVGECAIRLDVDAAMAAQSYRLDVGRRADGSASVVIVGGDADGLRYGVQTFRQLVRYAGPAVPVVHIEDAPVLPVRGYYLDVTRGRVPTPASLKALVDVLELHKYNQLQLYVEHTFRFDGLSQAWRGTGALDADDILELDEYCAKAGIELVPSISTFGHQYMALRTDRYAGLGEFPEQAGRPFSLIERMEHHTLNPLMDESLALAKRLIDQYAPLFRSRRFNICADETFDLGKGRSAAQARAVGVGTLYAGYLTELCSYLEERGLQPMMWADIAVGHPEALERLRDKAVLLNWQYEPDVDESRTALVASTGAAQYVCPAVHCWNALLPRIDTAWANISRMAAYGAAHRAEGILVTDWGDYGHVNDPVMSLPGLCYGAQCGWNGGGDCGQAAVDRAIDRLEYGVEGGFVEALRQASACTTFGWDDAVRYLELDMHVYDHADHRPVLNGDVAAFCDACVGSGPAERVADAADVRQERGRLLKAFAARVGDAGVRDAELMSVRERLGRLLGGMRGDRVRFGGSAMLAIEGVAAMNWAGWHLLRMHGIGGDTDGEGCAPSAEETAYRLEEWGEAMADAWRESSRESELRHVTDVVWALADEVRRSQVPA</sequence>
<dbReference type="EC" id="3.2.1.52" evidence="3"/>
<accession>A0A087AR49</accession>
<evidence type="ECO:0000256" key="1">
    <source>
        <dbReference type="ARBA" id="ARBA00001231"/>
    </source>
</evidence>
<evidence type="ECO:0000313" key="10">
    <source>
        <dbReference type="Proteomes" id="UP000029046"/>
    </source>
</evidence>
<feature type="domain" description="Glycoside hydrolase family 20 catalytic" evidence="7">
    <location>
        <begin position="146"/>
        <end position="366"/>
    </location>
</feature>
<dbReference type="Pfam" id="PF00728">
    <property type="entry name" value="Glyco_hydro_20"/>
    <property type="match status" value="1"/>
</dbReference>
<evidence type="ECO:0000256" key="2">
    <source>
        <dbReference type="ARBA" id="ARBA00006285"/>
    </source>
</evidence>
<feature type="active site" description="Proton donor" evidence="6">
    <location>
        <position position="297"/>
    </location>
</feature>
<dbReference type="Gene3D" id="3.20.20.80">
    <property type="entry name" value="Glycosidases"/>
    <property type="match status" value="1"/>
</dbReference>
<organism evidence="9 10">
    <name type="scientific">Bifidobacterium pullorum subsp. gallinarum</name>
    <dbReference type="NCBI Taxonomy" id="78344"/>
    <lineage>
        <taxon>Bacteria</taxon>
        <taxon>Bacillati</taxon>
        <taxon>Actinomycetota</taxon>
        <taxon>Actinomycetes</taxon>
        <taxon>Bifidobacteriales</taxon>
        <taxon>Bifidobacteriaceae</taxon>
        <taxon>Bifidobacterium</taxon>
    </lineage>
</organism>
<name>A0A087AR49_9BIFI</name>
<dbReference type="InterPro" id="IPR015883">
    <property type="entry name" value="Glyco_hydro_20_cat"/>
</dbReference>
<feature type="domain" description="Beta-hexosaminidase bacterial type N-terminal" evidence="8">
    <location>
        <begin position="11"/>
        <end position="140"/>
    </location>
</feature>
<keyword evidence="10" id="KW-1185">Reference proteome</keyword>
<keyword evidence="4 9" id="KW-0378">Hydrolase</keyword>
<dbReference type="GO" id="GO:0016020">
    <property type="term" value="C:membrane"/>
    <property type="evidence" value="ECO:0007669"/>
    <property type="project" value="TreeGrafter"/>
</dbReference>
<dbReference type="InterPro" id="IPR015882">
    <property type="entry name" value="HEX_bac_N"/>
</dbReference>
<dbReference type="eggNOG" id="COG3525">
    <property type="taxonomic scope" value="Bacteria"/>
</dbReference>
<dbReference type="InterPro" id="IPR025705">
    <property type="entry name" value="Beta_hexosaminidase_sua/sub"/>
</dbReference>
<dbReference type="Gene3D" id="3.30.379.10">
    <property type="entry name" value="Chitobiase/beta-hexosaminidase domain 2-like"/>
    <property type="match status" value="1"/>
</dbReference>
<dbReference type="InterPro" id="IPR017853">
    <property type="entry name" value="GH"/>
</dbReference>
<reference evidence="9 10" key="1">
    <citation type="submission" date="2014-03" db="EMBL/GenBank/DDBJ databases">
        <title>Genomics of Bifidobacteria.</title>
        <authorList>
            <person name="Ventura M."/>
            <person name="Milani C."/>
            <person name="Lugli G.A."/>
        </authorList>
    </citation>
    <scope>NUCLEOTIDE SEQUENCE [LARGE SCALE GENOMIC DNA]</scope>
    <source>
        <strain evidence="9 10">LMG 11586</strain>
    </source>
</reference>
<dbReference type="Proteomes" id="UP000029046">
    <property type="component" value="Unassembled WGS sequence"/>
</dbReference>
<protein>
    <recommendedName>
        <fullName evidence="3">beta-N-acetylhexosaminidase</fullName>
        <ecNumber evidence="3">3.2.1.52</ecNumber>
    </recommendedName>
</protein>
<dbReference type="SUPFAM" id="SSF55545">
    <property type="entry name" value="beta-N-acetylhexosaminidase-like domain"/>
    <property type="match status" value="1"/>
</dbReference>
<dbReference type="GO" id="GO:0005975">
    <property type="term" value="P:carbohydrate metabolic process"/>
    <property type="evidence" value="ECO:0007669"/>
    <property type="project" value="InterPro"/>
</dbReference>
<dbReference type="GO" id="GO:0004563">
    <property type="term" value="F:beta-N-acetylhexosaminidase activity"/>
    <property type="evidence" value="ECO:0007669"/>
    <property type="project" value="UniProtKB-EC"/>
</dbReference>